<name>A0A0K6HS92_9HYPH</name>
<comment type="function">
    <text evidence="10">Low-affinity potassium transport system. Interacts with Trk system potassium uptake protein TrkA.</text>
</comment>
<evidence type="ECO:0000313" key="13">
    <source>
        <dbReference type="EMBL" id="CUA93706.1"/>
    </source>
</evidence>
<keyword evidence="7 12" id="KW-1133">Transmembrane helix</keyword>
<feature type="transmembrane region" description="Helical" evidence="12">
    <location>
        <begin position="73"/>
        <end position="94"/>
    </location>
</feature>
<feature type="binding site" evidence="11">
    <location>
        <position position="348"/>
    </location>
    <ligand>
        <name>K(+)</name>
        <dbReference type="ChEBI" id="CHEBI:29103"/>
    </ligand>
</feature>
<dbReference type="Proteomes" id="UP000183900">
    <property type="component" value="Unassembled WGS sequence"/>
</dbReference>
<dbReference type="EMBL" id="CYHE01000002">
    <property type="protein sequence ID" value="CUA93706.1"/>
    <property type="molecule type" value="Genomic_DNA"/>
</dbReference>
<dbReference type="AlphaFoldDB" id="A0A0K6HS92"/>
<dbReference type="GO" id="GO:0046872">
    <property type="term" value="F:metal ion binding"/>
    <property type="evidence" value="ECO:0007669"/>
    <property type="project" value="UniProtKB-KW"/>
</dbReference>
<feature type="transmembrane region" description="Helical" evidence="12">
    <location>
        <begin position="271"/>
        <end position="291"/>
    </location>
</feature>
<feature type="transmembrane region" description="Helical" evidence="12">
    <location>
        <begin position="106"/>
        <end position="127"/>
    </location>
</feature>
<evidence type="ECO:0000256" key="4">
    <source>
        <dbReference type="ARBA" id="ARBA00022538"/>
    </source>
</evidence>
<feature type="binding site" evidence="11">
    <location>
        <position position="465"/>
    </location>
    <ligand>
        <name>K(+)</name>
        <dbReference type="ChEBI" id="CHEBI:29103"/>
    </ligand>
</feature>
<feature type="binding site" evidence="11">
    <location>
        <position position="147"/>
    </location>
    <ligand>
        <name>K(+)</name>
        <dbReference type="ChEBI" id="CHEBI:29103"/>
    </ligand>
</feature>
<feature type="transmembrane region" description="Helical" evidence="12">
    <location>
        <begin position="489"/>
        <end position="509"/>
    </location>
</feature>
<feature type="binding site" evidence="11">
    <location>
        <position position="466"/>
    </location>
    <ligand>
        <name>K(+)</name>
        <dbReference type="ChEBI" id="CHEBI:29103"/>
    </ligand>
</feature>
<feature type="transmembrane region" description="Helical" evidence="12">
    <location>
        <begin position="358"/>
        <end position="378"/>
    </location>
</feature>
<feature type="binding site" evidence="11">
    <location>
        <position position="349"/>
    </location>
    <ligand>
        <name>K(+)</name>
        <dbReference type="ChEBI" id="CHEBI:29103"/>
    </ligand>
</feature>
<feature type="transmembrane region" description="Helical" evidence="12">
    <location>
        <begin position="427"/>
        <end position="448"/>
    </location>
</feature>
<feature type="transmembrane region" description="Helical" evidence="12">
    <location>
        <begin position="215"/>
        <end position="235"/>
    </location>
</feature>
<comment type="subcellular location">
    <subcellularLocation>
        <location evidence="10">Cell inner membrane</location>
        <topology evidence="10">Multi-pass membrane protein</topology>
    </subcellularLocation>
    <subcellularLocation>
        <location evidence="1">Cell membrane</location>
        <topology evidence="1">Multi-pass membrane protein</topology>
    </subcellularLocation>
</comment>
<evidence type="ECO:0000256" key="10">
    <source>
        <dbReference type="PIRNR" id="PIRNR006247"/>
    </source>
</evidence>
<protein>
    <recommendedName>
        <fullName evidence="10">Trk system potassium uptake protein</fullName>
    </recommendedName>
</protein>
<feature type="transmembrane region" description="Helical" evidence="12">
    <location>
        <begin position="303"/>
        <end position="323"/>
    </location>
</feature>
<keyword evidence="8 10" id="KW-0406">Ion transport</keyword>
<evidence type="ECO:0000256" key="7">
    <source>
        <dbReference type="ARBA" id="ARBA00022989"/>
    </source>
</evidence>
<sequence>MRVRHGKGTASPAGPLACPASHRGLSWSVMTAGERDTMDFRAIILPIGRLLIIVALFMIPPAIADLIEGNPDWIVFASSATILVCVGALISAALDRQEFKFRPRETFIFVNAAWLAFSFAGAIPLYASGIGLTMAEAFFEAASGLTTTGSTVLTGLDNMPPGILLWRSLLQWIGGIGIVVIGIWLLPGLRVGGSQLFAIESSEKTSKPYGRIEPFILRLLSLYLLLTVFCGLLYYLAGMSAFNALAHALTTVSTGGFSTSDSSIAQFNSMAILWIAIVFMTLSSLPFLYLIKLAERRESPHPQQVRFFLLLILAVSFVLFIGVRNRVDAEPFALFTHAMFNVVSVVTTTGYASTDYLLWGNFAIVLFFLLTFVGGCSGSTSGGFKIFRIQILLSSIRALLKRAVHPHRIIEPRFSGAPVSPSVMEGVFVFSILYAGTFGVFAVIYAMIGLDLETAISASITAQANVGPGIGPLIGPAGTFSQLPDSAKWLLGFQMILGRLELIGGLLVFSPDFWRET</sequence>
<accession>A0A0K6HS92</accession>
<reference evidence="14" key="1">
    <citation type="submission" date="2015-08" db="EMBL/GenBank/DDBJ databases">
        <authorList>
            <person name="Varghese N."/>
        </authorList>
    </citation>
    <scope>NUCLEOTIDE SEQUENCE [LARGE SCALE GENOMIC DNA]</scope>
    <source>
        <strain evidence="14">DSM 23407</strain>
    </source>
</reference>
<keyword evidence="3 10" id="KW-1003">Cell membrane</keyword>
<keyword evidence="11" id="KW-0479">Metal-binding</keyword>
<dbReference type="InterPro" id="IPR003445">
    <property type="entry name" value="Cat_transpt"/>
</dbReference>
<keyword evidence="9 10" id="KW-0472">Membrane</keyword>
<dbReference type="Pfam" id="PF02386">
    <property type="entry name" value="TrkH"/>
    <property type="match status" value="1"/>
</dbReference>
<dbReference type="PIRSF" id="PIRSF006247">
    <property type="entry name" value="TrkH"/>
    <property type="match status" value="1"/>
</dbReference>
<evidence type="ECO:0000256" key="2">
    <source>
        <dbReference type="ARBA" id="ARBA00022448"/>
    </source>
</evidence>
<evidence type="ECO:0000256" key="9">
    <source>
        <dbReference type="ARBA" id="ARBA00023136"/>
    </source>
</evidence>
<evidence type="ECO:0000256" key="6">
    <source>
        <dbReference type="ARBA" id="ARBA00022958"/>
    </source>
</evidence>
<keyword evidence="4 10" id="KW-0633">Potassium transport</keyword>
<keyword evidence="10" id="KW-0997">Cell inner membrane</keyword>
<dbReference type="PANTHER" id="PTHR32024">
    <property type="entry name" value="TRK SYSTEM POTASSIUM UPTAKE PROTEIN TRKG-RELATED"/>
    <property type="match status" value="1"/>
</dbReference>
<proteinExistence type="inferred from homology"/>
<evidence type="ECO:0000256" key="1">
    <source>
        <dbReference type="ARBA" id="ARBA00004651"/>
    </source>
</evidence>
<evidence type="ECO:0000256" key="12">
    <source>
        <dbReference type="SAM" id="Phobius"/>
    </source>
</evidence>
<evidence type="ECO:0000313" key="14">
    <source>
        <dbReference type="Proteomes" id="UP000183900"/>
    </source>
</evidence>
<keyword evidence="6 10" id="KW-0630">Potassium</keyword>
<keyword evidence="5 12" id="KW-0812">Transmembrane</keyword>
<dbReference type="InterPro" id="IPR004772">
    <property type="entry name" value="TrkH"/>
</dbReference>
<evidence type="ECO:0000256" key="5">
    <source>
        <dbReference type="ARBA" id="ARBA00022692"/>
    </source>
</evidence>
<evidence type="ECO:0000256" key="3">
    <source>
        <dbReference type="ARBA" id="ARBA00022475"/>
    </source>
</evidence>
<keyword evidence="2 10" id="KW-0813">Transport</keyword>
<feature type="binding site" evidence="11">
    <location>
        <position position="148"/>
    </location>
    <ligand>
        <name>K(+)</name>
        <dbReference type="ChEBI" id="CHEBI:29103"/>
    </ligand>
</feature>
<dbReference type="GO" id="GO:0005886">
    <property type="term" value="C:plasma membrane"/>
    <property type="evidence" value="ECO:0007669"/>
    <property type="project" value="UniProtKB-SubCell"/>
</dbReference>
<evidence type="ECO:0000256" key="11">
    <source>
        <dbReference type="PIRSR" id="PIRSR006247-1"/>
    </source>
</evidence>
<organism evidence="13 14">
    <name type="scientific">Pannonibacter indicus</name>
    <dbReference type="NCBI Taxonomy" id="466044"/>
    <lineage>
        <taxon>Bacteria</taxon>
        <taxon>Pseudomonadati</taxon>
        <taxon>Pseudomonadota</taxon>
        <taxon>Alphaproteobacteria</taxon>
        <taxon>Hyphomicrobiales</taxon>
        <taxon>Stappiaceae</taxon>
        <taxon>Pannonibacter</taxon>
    </lineage>
</organism>
<keyword evidence="14" id="KW-1185">Reference proteome</keyword>
<evidence type="ECO:0000256" key="8">
    <source>
        <dbReference type="ARBA" id="ARBA00023065"/>
    </source>
</evidence>
<gene>
    <name evidence="13" type="ORF">Ga0061067_102484</name>
</gene>
<comment type="similarity">
    <text evidence="10">Belongs to the TrkH potassium transport family.</text>
</comment>
<feature type="transmembrane region" description="Helical" evidence="12">
    <location>
        <begin position="43"/>
        <end position="67"/>
    </location>
</feature>
<dbReference type="GO" id="GO:0015379">
    <property type="term" value="F:potassium:chloride symporter activity"/>
    <property type="evidence" value="ECO:0007669"/>
    <property type="project" value="InterPro"/>
</dbReference>
<feature type="transmembrane region" description="Helical" evidence="12">
    <location>
        <begin position="169"/>
        <end position="186"/>
    </location>
</feature>
<feature type="binding site" evidence="11">
    <location>
        <position position="255"/>
    </location>
    <ligand>
        <name>K(+)</name>
        <dbReference type="ChEBI" id="CHEBI:29103"/>
    </ligand>
</feature>
<dbReference type="PANTHER" id="PTHR32024:SF3">
    <property type="entry name" value="TRK SYSTEM POTASSIUM UPTAKE PROTEIN"/>
    <property type="match status" value="1"/>
</dbReference>